<dbReference type="InterPro" id="IPR036390">
    <property type="entry name" value="WH_DNA-bd_sf"/>
</dbReference>
<feature type="domain" description="HTH marR-type" evidence="4">
    <location>
        <begin position="8"/>
        <end position="137"/>
    </location>
</feature>
<evidence type="ECO:0000313" key="6">
    <source>
        <dbReference type="Proteomes" id="UP000094256"/>
    </source>
</evidence>
<dbReference type="GO" id="GO:0006950">
    <property type="term" value="P:response to stress"/>
    <property type="evidence" value="ECO:0007669"/>
    <property type="project" value="TreeGrafter"/>
</dbReference>
<dbReference type="PROSITE" id="PS50995">
    <property type="entry name" value="HTH_MARR_2"/>
    <property type="match status" value="1"/>
</dbReference>
<evidence type="ECO:0000259" key="4">
    <source>
        <dbReference type="PROSITE" id="PS50995"/>
    </source>
</evidence>
<protein>
    <submittedName>
        <fullName evidence="5">MarR family transcriptional regulator</fullName>
    </submittedName>
</protein>
<keyword evidence="3" id="KW-0804">Transcription</keyword>
<keyword evidence="2" id="KW-0238">DNA-binding</keyword>
<dbReference type="RefSeq" id="WP_069204401.1">
    <property type="nucleotide sequence ID" value="NZ_CP014168.1"/>
</dbReference>
<evidence type="ECO:0000256" key="3">
    <source>
        <dbReference type="ARBA" id="ARBA00023163"/>
    </source>
</evidence>
<name>A0A1B3Z8U2_9SPHN</name>
<dbReference type="OrthoDB" id="9807800at2"/>
<dbReference type="GO" id="GO:0003700">
    <property type="term" value="F:DNA-binding transcription factor activity"/>
    <property type="evidence" value="ECO:0007669"/>
    <property type="project" value="InterPro"/>
</dbReference>
<dbReference type="InterPro" id="IPR023187">
    <property type="entry name" value="Tscrpt_reg_MarR-type_CS"/>
</dbReference>
<keyword evidence="1" id="KW-0805">Transcription regulation</keyword>
<evidence type="ECO:0000256" key="2">
    <source>
        <dbReference type="ARBA" id="ARBA00023125"/>
    </source>
</evidence>
<proteinExistence type="predicted"/>
<dbReference type="Pfam" id="PF12802">
    <property type="entry name" value="MarR_2"/>
    <property type="match status" value="1"/>
</dbReference>
<dbReference type="STRING" id="1560345.AWL63_07495"/>
<keyword evidence="6" id="KW-1185">Reference proteome</keyword>
<gene>
    <name evidence="5" type="ORF">AWL63_07495</name>
</gene>
<dbReference type="GO" id="GO:0003677">
    <property type="term" value="F:DNA binding"/>
    <property type="evidence" value="ECO:0007669"/>
    <property type="project" value="UniProtKB-KW"/>
</dbReference>
<reference evidence="5 6" key="1">
    <citation type="submission" date="2016-01" db="EMBL/GenBank/DDBJ databases">
        <title>Complete genome and mega plasmid sequence of Sphingomonas panacis DCY99 elicits systemic resistance in rice to Xanthomonas oryzae.</title>
        <authorList>
            <person name="Kim Y.J."/>
            <person name="Yang D.C."/>
            <person name="Sing P."/>
        </authorList>
    </citation>
    <scope>NUCLEOTIDE SEQUENCE [LARGE SCALE GENOMIC DNA]</scope>
    <source>
        <strain evidence="5 6">DCY99</strain>
    </source>
</reference>
<dbReference type="PANTHER" id="PTHR33164:SF43">
    <property type="entry name" value="HTH-TYPE TRANSCRIPTIONAL REPRESSOR YETL"/>
    <property type="match status" value="1"/>
</dbReference>
<evidence type="ECO:0000313" key="5">
    <source>
        <dbReference type="EMBL" id="AOH83834.1"/>
    </source>
</evidence>
<dbReference type="InterPro" id="IPR039422">
    <property type="entry name" value="MarR/SlyA-like"/>
</dbReference>
<dbReference type="SMART" id="SM00347">
    <property type="entry name" value="HTH_MARR"/>
    <property type="match status" value="1"/>
</dbReference>
<dbReference type="PANTHER" id="PTHR33164">
    <property type="entry name" value="TRANSCRIPTIONAL REGULATOR, MARR FAMILY"/>
    <property type="match status" value="1"/>
</dbReference>
<dbReference type="Gene3D" id="1.10.10.10">
    <property type="entry name" value="Winged helix-like DNA-binding domain superfamily/Winged helix DNA-binding domain"/>
    <property type="match status" value="1"/>
</dbReference>
<dbReference type="AlphaFoldDB" id="A0A1B3Z8U2"/>
<dbReference type="KEGG" id="span:AWL63_07495"/>
<accession>A0A1B3Z8U2</accession>
<dbReference type="EMBL" id="CP014168">
    <property type="protein sequence ID" value="AOH83834.1"/>
    <property type="molecule type" value="Genomic_DNA"/>
</dbReference>
<dbReference type="Proteomes" id="UP000094256">
    <property type="component" value="Chromosome"/>
</dbReference>
<dbReference type="PROSITE" id="PS01117">
    <property type="entry name" value="HTH_MARR_1"/>
    <property type="match status" value="1"/>
</dbReference>
<dbReference type="SUPFAM" id="SSF46785">
    <property type="entry name" value="Winged helix' DNA-binding domain"/>
    <property type="match status" value="1"/>
</dbReference>
<organism evidence="5 6">
    <name type="scientific">Sphingomonas panacis</name>
    <dbReference type="NCBI Taxonomy" id="1560345"/>
    <lineage>
        <taxon>Bacteria</taxon>
        <taxon>Pseudomonadati</taxon>
        <taxon>Pseudomonadota</taxon>
        <taxon>Alphaproteobacteria</taxon>
        <taxon>Sphingomonadales</taxon>
        <taxon>Sphingomonadaceae</taxon>
        <taxon>Sphingomonas</taxon>
    </lineage>
</organism>
<evidence type="ECO:0000256" key="1">
    <source>
        <dbReference type="ARBA" id="ARBA00023015"/>
    </source>
</evidence>
<sequence>MPAPETLSDADYGALADFRHALRAFQAFSESRVAEHGLTPQQHQALLAIRGAAPSVVVSVGFIADRLILKPHSASGLVMRLEALGLVIRTPSATDRRQAVIGLTAKARALLEHLSEIHREEIVRLRPLLKTLLDTFV</sequence>
<dbReference type="InterPro" id="IPR036388">
    <property type="entry name" value="WH-like_DNA-bd_sf"/>
</dbReference>
<dbReference type="InterPro" id="IPR000835">
    <property type="entry name" value="HTH_MarR-typ"/>
</dbReference>